<evidence type="ECO:0000259" key="2">
    <source>
        <dbReference type="Pfam" id="PF02120"/>
    </source>
</evidence>
<feature type="region of interest" description="Disordered" evidence="1">
    <location>
        <begin position="83"/>
        <end position="105"/>
    </location>
</feature>
<evidence type="ECO:0000313" key="3">
    <source>
        <dbReference type="EMBL" id="RID97198.1"/>
    </source>
</evidence>
<gene>
    <name evidence="3" type="ORF">D3F03_15170</name>
</gene>
<keyword evidence="4" id="KW-1185">Reference proteome</keyword>
<proteinExistence type="predicted"/>
<feature type="domain" description="Flagellar hook-length control protein-like C-terminal" evidence="2">
    <location>
        <begin position="11"/>
        <end position="91"/>
    </location>
</feature>
<sequence>MAVSPEDAVAEQVTYWLSESLKNAELTVEHAGQPVDVRVSLAGNEAHVAFHSDQAQTRELLTDKMEQLRELLRGEGLVLSGATVDAGTSGQTGDQGGRSAPFGAPTTNVLAVVDKPVQAVRRTLTSSSVDLYV</sequence>
<dbReference type="CDD" id="cd17470">
    <property type="entry name" value="T3SS_Flik_C"/>
    <property type="match status" value="1"/>
</dbReference>
<dbReference type="Pfam" id="PF02120">
    <property type="entry name" value="Flg_hook"/>
    <property type="match status" value="1"/>
</dbReference>
<dbReference type="AlphaFoldDB" id="A0A398C8M2"/>
<dbReference type="OrthoDB" id="9157214at2"/>
<keyword evidence="3" id="KW-0969">Cilium</keyword>
<dbReference type="Gene3D" id="3.30.750.140">
    <property type="match status" value="1"/>
</dbReference>
<reference evidence="3 4" key="1">
    <citation type="submission" date="2018-09" db="EMBL/GenBank/DDBJ databases">
        <title>Draft genome of Simplicispira sp. NY-02.</title>
        <authorList>
            <person name="Im W.T."/>
        </authorList>
    </citation>
    <scope>NUCLEOTIDE SEQUENCE [LARGE SCALE GENOMIC DNA]</scope>
    <source>
        <strain evidence="3 4">NY-02</strain>
    </source>
</reference>
<evidence type="ECO:0000313" key="4">
    <source>
        <dbReference type="Proteomes" id="UP000266302"/>
    </source>
</evidence>
<dbReference type="InterPro" id="IPR021136">
    <property type="entry name" value="Flagellar_hook_control-like_C"/>
</dbReference>
<organism evidence="3 4">
    <name type="scientific">Simplicispira hankyongi</name>
    <dbReference type="NCBI Taxonomy" id="2315688"/>
    <lineage>
        <taxon>Bacteria</taxon>
        <taxon>Pseudomonadati</taxon>
        <taxon>Pseudomonadota</taxon>
        <taxon>Betaproteobacteria</taxon>
        <taxon>Burkholderiales</taxon>
        <taxon>Comamonadaceae</taxon>
        <taxon>Simplicispira</taxon>
    </lineage>
</organism>
<name>A0A398C8M2_9BURK</name>
<evidence type="ECO:0000256" key="1">
    <source>
        <dbReference type="SAM" id="MobiDB-lite"/>
    </source>
</evidence>
<accession>A0A398C8M2</accession>
<protein>
    <submittedName>
        <fullName evidence="3">Flagellar hook-length control protein FliK</fullName>
    </submittedName>
</protein>
<dbReference type="EMBL" id="QXJC01000009">
    <property type="protein sequence ID" value="RID97198.1"/>
    <property type="molecule type" value="Genomic_DNA"/>
</dbReference>
<keyword evidence="3" id="KW-0966">Cell projection</keyword>
<keyword evidence="3" id="KW-0282">Flagellum</keyword>
<dbReference type="Proteomes" id="UP000266302">
    <property type="component" value="Unassembled WGS sequence"/>
</dbReference>
<dbReference type="InterPro" id="IPR038610">
    <property type="entry name" value="FliK-like_C_sf"/>
</dbReference>
<comment type="caution">
    <text evidence="3">The sequence shown here is derived from an EMBL/GenBank/DDBJ whole genome shotgun (WGS) entry which is preliminary data.</text>
</comment>